<protein>
    <submittedName>
        <fullName evidence="4">Lamin tail domain-containing protein</fullName>
    </submittedName>
</protein>
<comment type="caution">
    <text evidence="4">The sequence shown here is derived from an EMBL/GenBank/DDBJ whole genome shotgun (WGS) entry which is preliminary data.</text>
</comment>
<dbReference type="InterPro" id="IPR001322">
    <property type="entry name" value="Lamin_tail_dom"/>
</dbReference>
<feature type="domain" description="LTD" evidence="3">
    <location>
        <begin position="60"/>
        <end position="188"/>
    </location>
</feature>
<dbReference type="SUPFAM" id="SSF74853">
    <property type="entry name" value="Lamin A/C globular tail domain"/>
    <property type="match status" value="2"/>
</dbReference>
<evidence type="ECO:0000256" key="2">
    <source>
        <dbReference type="SAM" id="SignalP"/>
    </source>
</evidence>
<evidence type="ECO:0000259" key="3">
    <source>
        <dbReference type="PROSITE" id="PS51841"/>
    </source>
</evidence>
<feature type="coiled-coil region" evidence="1">
    <location>
        <begin position="782"/>
        <end position="809"/>
    </location>
</feature>
<reference evidence="4 5" key="1">
    <citation type="journal article" date="2025" name="Anaerobe">
        <title>Description of Anaerococcus kampingiae sp. nov., Anaerococcus groningensis sp. nov., Anaerococcus martiniensis sp. nov., and Anaerococcus cruorum sp. nov., isolated from human clinical specimens.</title>
        <authorList>
            <person name="Boiten K.E."/>
            <person name="Meijer J."/>
            <person name="van Wezel E.M."/>
            <person name="Veloo A.C.M."/>
        </authorList>
    </citation>
    <scope>NUCLEOTIDE SEQUENCE [LARGE SCALE GENOMIC DNA]</scope>
    <source>
        <strain evidence="4 5">ENR0831</strain>
    </source>
</reference>
<feature type="domain" description="LTD" evidence="3">
    <location>
        <begin position="203"/>
        <end position="335"/>
    </location>
</feature>
<evidence type="ECO:0000313" key="5">
    <source>
        <dbReference type="Proteomes" id="UP001637996"/>
    </source>
</evidence>
<proteinExistence type="predicted"/>
<sequence>MKKLLAVVLATSLVLGANESFASQDLATENNVELGQTTQFLEESSTDLENVNLLAANNENTSQNDFDIVINEIMTKAPDKGKDYVELLNKGNGPVDLTGWYIFDSEDRSDKVIKLDRVILNPGEVFVLEEDTLFDFGLGKNDTVRLFNKNDQLIGSYQWEGGHPNEVFARNPETGQMQEAKASKGQINPIPAKEEEQTPPAEDTNTVESAFKGKVVVNEVESKDPSGGNDYAEIYNNTDQAIDISGWYILDNNPKHKKDSKYTVKEGTSIPAKGFFVFEENVDFDFGLGDNDEVNLYDKEDKLVDKFSWQGHANGTYGRIPDGTGEIVDGKASKGRANTTEENVEKEIDVETLNWPGIDEVKVLDETSIFDLKDLSGLDNHDGWIYGVNNKEGRFIIFKVENDQVIFAPGFDSKGKSVKFIKDANDPKAAGPDSEGITVDNKGRVYLAVERDNGDKNVNKNMILQVADPFKDTKEMVADREWNITELLPDVGANLGIETIEWVSFDNLNGLLYDQKNNKALDKNDYPKAYADGIFFVGMEANGHVYALVLEENGKAEVISEIQTGLGGVMSMDFDTENNVLWANADNDYNNIHNIIQFNGSKDPKIVHVTAPKDMNIDLNNEGFMIDPKASADGLRSTYWFMDGENTKAFRKSAIKADYMKDIGLTKIPGKESPKKDQSKNPIIDNITIVIPPTLKIEDKKEIEIHYNKELPQIKQSKNEPYAEKITDEIIYVSNGYKSIKEGYYYKKDLLAKYNKLKASVEKNRTTAKAIKILKDIAPNIAEKNKETIAKLLETSQKLQEKSQKALEEMDIILAGK</sequence>
<feature type="chain" id="PRO_5045106181" evidence="2">
    <location>
        <begin position="23"/>
        <end position="817"/>
    </location>
</feature>
<gene>
    <name evidence="4" type="ORF">ACCQ41_06585</name>
</gene>
<dbReference type="EMBL" id="JBGMEI010000009">
    <property type="protein sequence ID" value="MFO3665908.1"/>
    <property type="molecule type" value="Genomic_DNA"/>
</dbReference>
<accession>A0ABW9MAI8</accession>
<keyword evidence="1" id="KW-0175">Coiled coil</keyword>
<evidence type="ECO:0000313" key="4">
    <source>
        <dbReference type="EMBL" id="MFO3665908.1"/>
    </source>
</evidence>
<organism evidence="4 5">
    <name type="scientific">Anaerococcus martiniensis</name>
    <dbReference type="NCBI Taxonomy" id="3115615"/>
    <lineage>
        <taxon>Bacteria</taxon>
        <taxon>Bacillati</taxon>
        <taxon>Bacillota</taxon>
        <taxon>Tissierellia</taxon>
        <taxon>Tissierellales</taxon>
        <taxon>Peptoniphilaceae</taxon>
        <taxon>Anaerococcus</taxon>
    </lineage>
</organism>
<dbReference type="Pfam" id="PF00932">
    <property type="entry name" value="LTD"/>
    <property type="match status" value="2"/>
</dbReference>
<dbReference type="PROSITE" id="PS51841">
    <property type="entry name" value="LTD"/>
    <property type="match status" value="2"/>
</dbReference>
<dbReference type="Proteomes" id="UP001637996">
    <property type="component" value="Unassembled WGS sequence"/>
</dbReference>
<keyword evidence="5" id="KW-1185">Reference proteome</keyword>
<dbReference type="RefSeq" id="WP_410031580.1">
    <property type="nucleotide sequence ID" value="NZ_JBGMEI010000009.1"/>
</dbReference>
<keyword evidence="2" id="KW-0732">Signal</keyword>
<feature type="signal peptide" evidence="2">
    <location>
        <begin position="1"/>
        <end position="22"/>
    </location>
</feature>
<dbReference type="SUPFAM" id="SSF101898">
    <property type="entry name" value="NHL repeat"/>
    <property type="match status" value="1"/>
</dbReference>
<evidence type="ECO:0000256" key="1">
    <source>
        <dbReference type="SAM" id="Coils"/>
    </source>
</evidence>
<name>A0ABW9MAI8_9FIRM</name>
<dbReference type="Gene3D" id="2.60.40.1260">
    <property type="entry name" value="Lamin Tail domain"/>
    <property type="match status" value="2"/>
</dbReference>
<dbReference type="InterPro" id="IPR036415">
    <property type="entry name" value="Lamin_tail_dom_sf"/>
</dbReference>